<dbReference type="SMART" id="SM01245">
    <property type="entry name" value="Jag_N"/>
    <property type="match status" value="1"/>
</dbReference>
<dbReference type="Pfam" id="PF13083">
    <property type="entry name" value="KH_KhpA-B"/>
    <property type="match status" value="1"/>
</dbReference>
<dbReference type="OrthoDB" id="9794483at2"/>
<keyword evidence="3 6" id="KW-0133">Cell shape</keyword>
<keyword evidence="5 6" id="KW-0961">Cell wall biogenesis/degradation</keyword>
<evidence type="ECO:0000256" key="6">
    <source>
        <dbReference type="HAMAP-Rule" id="MF_00867"/>
    </source>
</evidence>
<dbReference type="STRING" id="360412.LARV_02937"/>
<dbReference type="Gene3D" id="3.30.30.80">
    <property type="entry name" value="probable RNA-binding protein from clostridium symbiosum atcc 14940"/>
    <property type="match status" value="1"/>
</dbReference>
<reference evidence="9" key="1">
    <citation type="submission" date="2015-07" db="EMBL/GenBank/DDBJ databases">
        <title>Draft Genome Sequences of Anaerolinea thermolimosa IMO-1, Bellilinea caldifistulae GOMI-1, Leptolinea tardivitalis YMTK-2, Levilinea saccharolytica KIBI-1,Longilinea arvoryzae KOME-1, Previously Described as Members of the Anaerolineaceae (Chloroflexi).</title>
        <authorList>
            <person name="Sekiguchi Y."/>
            <person name="Ohashi A."/>
            <person name="Matsuura N."/>
            <person name="Tourlousse M.D."/>
        </authorList>
    </citation>
    <scope>NUCLEOTIDE SEQUENCE [LARGE SCALE GENOMIC DNA]</scope>
    <source>
        <strain evidence="9">KOME-1</strain>
    </source>
</reference>
<proteinExistence type="inferred from homology"/>
<comment type="caution">
    <text evidence="6">Lacks conserved residue(s) required for the propagation of feature annotation.</text>
</comment>
<dbReference type="NCBIfam" id="NF041568">
    <property type="entry name" value="Jag_EloR"/>
    <property type="match status" value="1"/>
</dbReference>
<dbReference type="InterPro" id="IPR034079">
    <property type="entry name" value="R3H_KhpB"/>
</dbReference>
<evidence type="ECO:0000256" key="3">
    <source>
        <dbReference type="ARBA" id="ARBA00022960"/>
    </source>
</evidence>
<dbReference type="SMART" id="SM00393">
    <property type="entry name" value="R3H"/>
    <property type="match status" value="1"/>
</dbReference>
<dbReference type="EMBL" id="DF967972">
    <property type="protein sequence ID" value="GAP15155.1"/>
    <property type="molecule type" value="Genomic_DNA"/>
</dbReference>
<dbReference type="Pfam" id="PF14804">
    <property type="entry name" value="Jag_N"/>
    <property type="match status" value="1"/>
</dbReference>
<evidence type="ECO:0000256" key="5">
    <source>
        <dbReference type="ARBA" id="ARBA00023316"/>
    </source>
</evidence>
<dbReference type="Pfam" id="PF01424">
    <property type="entry name" value="R3H"/>
    <property type="match status" value="1"/>
</dbReference>
<comment type="similarity">
    <text evidence="6">Belongs to the KhpB RNA-binding protein family.</text>
</comment>
<evidence type="ECO:0000256" key="4">
    <source>
        <dbReference type="ARBA" id="ARBA00023186"/>
    </source>
</evidence>
<dbReference type="Proteomes" id="UP000055060">
    <property type="component" value="Unassembled WGS sequence"/>
</dbReference>
<evidence type="ECO:0000313" key="10">
    <source>
        <dbReference type="Proteomes" id="UP000055060"/>
    </source>
</evidence>
<dbReference type="InterPro" id="IPR039247">
    <property type="entry name" value="KhpB"/>
</dbReference>
<feature type="compositionally biased region" description="Low complexity" evidence="7">
    <location>
        <begin position="66"/>
        <end position="80"/>
    </location>
</feature>
<keyword evidence="2 6" id="KW-0694">RNA-binding</keyword>
<dbReference type="CDD" id="cd02414">
    <property type="entry name" value="KH-II_Jag"/>
    <property type="match status" value="1"/>
</dbReference>
<dbReference type="GO" id="GO:0009252">
    <property type="term" value="P:peptidoglycan biosynthetic process"/>
    <property type="evidence" value="ECO:0007669"/>
    <property type="project" value="UniProtKB-UniRule"/>
</dbReference>
<gene>
    <name evidence="6" type="primary">khpB</name>
    <name evidence="6" type="synonym">eloR</name>
    <name evidence="9" type="ORF">LARV_02937</name>
</gene>
<protein>
    <recommendedName>
        <fullName evidence="6">RNA-binding protein KhpB</fullName>
    </recommendedName>
    <alternativeName>
        <fullName evidence="6">RNA-binding protein EloR</fullName>
    </alternativeName>
</protein>
<sequence length="255" mass="28185">MSQEKTTLEIIAPTVDEAVARGLNQLGISREMVDVEVLDTGSRGLFGLGSRQARIRLKFKSTESHPVAQPPSSEAPVVPVSTPAAPAKEAEVSVAGDPQILKSASAVVGELLDKMSMKATVNASYVQNEEDEENPMVLVEVQGNDLSILIGRRSETLNALQYIASLIVCKEVGHWVPMTIDIQGYRQRRERQLRQMARRMAEQAVHTGRRQVLEPMPANERRVIHLELRDHPLVTTESTGEEPNRKVTIILKKQG</sequence>
<dbReference type="SUPFAM" id="SSF82708">
    <property type="entry name" value="R3H domain"/>
    <property type="match status" value="1"/>
</dbReference>
<comment type="function">
    <text evidence="6">A probable RNA chaperone. Forms a complex with KhpA which binds to cellular RNA and controls its expression. Plays a role in peptidoglycan (PG) homeostasis and cell length regulation.</text>
</comment>
<feature type="region of interest" description="Disordered" evidence="7">
    <location>
        <begin position="61"/>
        <end position="80"/>
    </location>
</feature>
<evidence type="ECO:0000313" key="9">
    <source>
        <dbReference type="EMBL" id="GAP15155.1"/>
    </source>
</evidence>
<dbReference type="InterPro" id="IPR038247">
    <property type="entry name" value="Jag_N_dom_sf"/>
</dbReference>
<dbReference type="PANTHER" id="PTHR35800:SF1">
    <property type="entry name" value="RNA-BINDING PROTEIN KHPB"/>
    <property type="match status" value="1"/>
</dbReference>
<name>A0A0S7BKJ7_9CHLR</name>
<organism evidence="9">
    <name type="scientific">Longilinea arvoryzae</name>
    <dbReference type="NCBI Taxonomy" id="360412"/>
    <lineage>
        <taxon>Bacteria</taxon>
        <taxon>Bacillati</taxon>
        <taxon>Chloroflexota</taxon>
        <taxon>Anaerolineae</taxon>
        <taxon>Anaerolineales</taxon>
        <taxon>Anaerolineaceae</taxon>
        <taxon>Longilinea</taxon>
    </lineage>
</organism>
<dbReference type="GO" id="GO:0005737">
    <property type="term" value="C:cytoplasm"/>
    <property type="evidence" value="ECO:0007669"/>
    <property type="project" value="UniProtKB-SubCell"/>
</dbReference>
<dbReference type="Gene3D" id="3.30.300.20">
    <property type="match status" value="1"/>
</dbReference>
<evidence type="ECO:0000256" key="1">
    <source>
        <dbReference type="ARBA" id="ARBA00022490"/>
    </source>
</evidence>
<accession>A0A0S7BKJ7</accession>
<dbReference type="RefSeq" id="WP_075074350.1">
    <property type="nucleotide sequence ID" value="NZ_DF967972.1"/>
</dbReference>
<dbReference type="InterPro" id="IPR038008">
    <property type="entry name" value="Jag_KH"/>
</dbReference>
<keyword evidence="10" id="KW-1185">Reference proteome</keyword>
<dbReference type="CDD" id="cd02644">
    <property type="entry name" value="R3H_jag"/>
    <property type="match status" value="1"/>
</dbReference>
<dbReference type="InterPro" id="IPR001374">
    <property type="entry name" value="R3H_dom"/>
</dbReference>
<dbReference type="GO" id="GO:0003723">
    <property type="term" value="F:RNA binding"/>
    <property type="evidence" value="ECO:0007669"/>
    <property type="project" value="UniProtKB-UniRule"/>
</dbReference>
<dbReference type="HAMAP" id="MF_00867">
    <property type="entry name" value="KhpB"/>
    <property type="match status" value="1"/>
</dbReference>
<dbReference type="InterPro" id="IPR015946">
    <property type="entry name" value="KH_dom-like_a/b"/>
</dbReference>
<dbReference type="GO" id="GO:0008360">
    <property type="term" value="P:regulation of cell shape"/>
    <property type="evidence" value="ECO:0007669"/>
    <property type="project" value="UniProtKB-KW"/>
</dbReference>
<dbReference type="PANTHER" id="PTHR35800">
    <property type="entry name" value="PROTEIN JAG"/>
    <property type="match status" value="1"/>
</dbReference>
<dbReference type="AlphaFoldDB" id="A0A0S7BKJ7"/>
<comment type="domain">
    <text evidence="6">Has an N-terminal Jag-N domain and 2 RNA-binding domains (KH and R3H).</text>
</comment>
<feature type="domain" description="R3H" evidence="8">
    <location>
        <begin position="187"/>
        <end position="253"/>
    </location>
</feature>
<dbReference type="PROSITE" id="PS51061">
    <property type="entry name" value="R3H"/>
    <property type="match status" value="1"/>
</dbReference>
<evidence type="ECO:0000256" key="7">
    <source>
        <dbReference type="SAM" id="MobiDB-lite"/>
    </source>
</evidence>
<comment type="subcellular location">
    <subcellularLocation>
        <location evidence="6">Cytoplasm</location>
    </subcellularLocation>
</comment>
<dbReference type="GO" id="GO:0071555">
    <property type="term" value="P:cell wall organization"/>
    <property type="evidence" value="ECO:0007669"/>
    <property type="project" value="UniProtKB-KW"/>
</dbReference>
<comment type="subunit">
    <text evidence="6">Forms a complex with KhpA.</text>
</comment>
<dbReference type="InterPro" id="IPR036867">
    <property type="entry name" value="R3H_dom_sf"/>
</dbReference>
<keyword evidence="4 6" id="KW-0143">Chaperone</keyword>
<dbReference type="Gene3D" id="3.30.1370.50">
    <property type="entry name" value="R3H-like domain"/>
    <property type="match status" value="1"/>
</dbReference>
<dbReference type="InterPro" id="IPR032782">
    <property type="entry name" value="KhpB_N"/>
</dbReference>
<evidence type="ECO:0000259" key="8">
    <source>
        <dbReference type="PROSITE" id="PS51061"/>
    </source>
</evidence>
<evidence type="ECO:0000256" key="2">
    <source>
        <dbReference type="ARBA" id="ARBA00022884"/>
    </source>
</evidence>
<keyword evidence="1 6" id="KW-0963">Cytoplasm</keyword>